<evidence type="ECO:0000313" key="1">
    <source>
        <dbReference type="EMBL" id="GFO31326.1"/>
    </source>
</evidence>
<keyword evidence="2" id="KW-1185">Reference proteome</keyword>
<reference evidence="1 2" key="1">
    <citation type="journal article" date="2021" name="Elife">
        <title>Chloroplast acquisition without the gene transfer in kleptoplastic sea slugs, Plakobranchus ocellatus.</title>
        <authorList>
            <person name="Maeda T."/>
            <person name="Takahashi S."/>
            <person name="Yoshida T."/>
            <person name="Shimamura S."/>
            <person name="Takaki Y."/>
            <person name="Nagai Y."/>
            <person name="Toyoda A."/>
            <person name="Suzuki Y."/>
            <person name="Arimoto A."/>
            <person name="Ishii H."/>
            <person name="Satoh N."/>
            <person name="Nishiyama T."/>
            <person name="Hasebe M."/>
            <person name="Maruyama T."/>
            <person name="Minagawa J."/>
            <person name="Obokata J."/>
            <person name="Shigenobu S."/>
        </authorList>
    </citation>
    <scope>NUCLEOTIDE SEQUENCE [LARGE SCALE GENOMIC DNA]</scope>
</reference>
<gene>
    <name evidence="1" type="ORF">PoB_005783100</name>
</gene>
<comment type="caution">
    <text evidence="1">The sequence shown here is derived from an EMBL/GenBank/DDBJ whole genome shotgun (WGS) entry which is preliminary data.</text>
</comment>
<dbReference type="Proteomes" id="UP000735302">
    <property type="component" value="Unassembled WGS sequence"/>
</dbReference>
<dbReference type="EMBL" id="BLXT01006392">
    <property type="protein sequence ID" value="GFO31326.1"/>
    <property type="molecule type" value="Genomic_DNA"/>
</dbReference>
<protein>
    <submittedName>
        <fullName evidence="1">Uncharacterized protein</fullName>
    </submittedName>
</protein>
<sequence length="100" mass="10509">MTVSQQPPQVKGFFSGRHLLLLSARDPTQPSPAPLLGVVFAKPKNVGFKAKQDGVWNRAEDICCLDSGTVLGRVSNHVGAAGTAVPGRCDPGAACLFCYL</sequence>
<proteinExistence type="predicted"/>
<accession>A0AAV4CEX8</accession>
<name>A0AAV4CEX8_9GAST</name>
<evidence type="ECO:0000313" key="2">
    <source>
        <dbReference type="Proteomes" id="UP000735302"/>
    </source>
</evidence>
<dbReference type="AlphaFoldDB" id="A0AAV4CEX8"/>
<organism evidence="1 2">
    <name type="scientific">Plakobranchus ocellatus</name>
    <dbReference type="NCBI Taxonomy" id="259542"/>
    <lineage>
        <taxon>Eukaryota</taxon>
        <taxon>Metazoa</taxon>
        <taxon>Spiralia</taxon>
        <taxon>Lophotrochozoa</taxon>
        <taxon>Mollusca</taxon>
        <taxon>Gastropoda</taxon>
        <taxon>Heterobranchia</taxon>
        <taxon>Euthyneura</taxon>
        <taxon>Panpulmonata</taxon>
        <taxon>Sacoglossa</taxon>
        <taxon>Placobranchoidea</taxon>
        <taxon>Plakobranchidae</taxon>
        <taxon>Plakobranchus</taxon>
    </lineage>
</organism>